<feature type="compositionally biased region" description="Basic and acidic residues" evidence="3">
    <location>
        <begin position="953"/>
        <end position="973"/>
    </location>
</feature>
<feature type="region of interest" description="Disordered" evidence="3">
    <location>
        <begin position="3477"/>
        <end position="3506"/>
    </location>
</feature>
<feature type="repeat" description="NHL" evidence="2">
    <location>
        <begin position="3573"/>
        <end position="3618"/>
    </location>
</feature>
<dbReference type="PROSITE" id="PS51125">
    <property type="entry name" value="NHL"/>
    <property type="match status" value="3"/>
</dbReference>
<protein>
    <recommendedName>
        <fullName evidence="4">FlgD/Vpr Ig-like domain-containing protein</fullName>
    </recommendedName>
</protein>
<dbReference type="NCBIfam" id="NF047446">
    <property type="entry name" value="barrel_OmpL47"/>
    <property type="match status" value="1"/>
</dbReference>
<dbReference type="InterPro" id="IPR011042">
    <property type="entry name" value="6-blade_b-propeller_TolB-like"/>
</dbReference>
<dbReference type="InterPro" id="IPR025965">
    <property type="entry name" value="FlgD/Vpr_Ig-like"/>
</dbReference>
<dbReference type="Gene3D" id="2.120.10.30">
    <property type="entry name" value="TolB, C-terminal domain"/>
    <property type="match status" value="2"/>
</dbReference>
<dbReference type="CDD" id="cd05819">
    <property type="entry name" value="NHL"/>
    <property type="match status" value="1"/>
</dbReference>
<evidence type="ECO:0000256" key="2">
    <source>
        <dbReference type="PROSITE-ProRule" id="PRU00504"/>
    </source>
</evidence>
<dbReference type="InterPro" id="IPR058094">
    <property type="entry name" value="Ig-like_OmpL47-like"/>
</dbReference>
<feature type="compositionally biased region" description="Basic and acidic residues" evidence="3">
    <location>
        <begin position="1083"/>
        <end position="1110"/>
    </location>
</feature>
<keyword evidence="1" id="KW-0677">Repeat</keyword>
<dbReference type="InterPro" id="IPR029058">
    <property type="entry name" value="AB_hydrolase_fold"/>
</dbReference>
<organism evidence="5">
    <name type="scientific">candidate division WOR-3 bacterium</name>
    <dbReference type="NCBI Taxonomy" id="2052148"/>
    <lineage>
        <taxon>Bacteria</taxon>
        <taxon>Bacteria division WOR-3</taxon>
    </lineage>
</organism>
<evidence type="ECO:0000256" key="1">
    <source>
        <dbReference type="ARBA" id="ARBA00022737"/>
    </source>
</evidence>
<gene>
    <name evidence="5" type="ORF">ENX68_03690</name>
</gene>
<dbReference type="Gene3D" id="2.60.40.4070">
    <property type="match status" value="1"/>
</dbReference>
<dbReference type="InterPro" id="IPR050952">
    <property type="entry name" value="TRIM-NHL_E3_ligases"/>
</dbReference>
<evidence type="ECO:0000259" key="4">
    <source>
        <dbReference type="Pfam" id="PF13860"/>
    </source>
</evidence>
<dbReference type="Gene3D" id="3.40.50.1820">
    <property type="entry name" value="alpha/beta hydrolase"/>
    <property type="match status" value="1"/>
</dbReference>
<dbReference type="SUPFAM" id="SSF53474">
    <property type="entry name" value="alpha/beta-Hydrolases"/>
    <property type="match status" value="1"/>
</dbReference>
<reference evidence="5" key="1">
    <citation type="journal article" date="2020" name="mSystems">
        <title>Genome- and Community-Level Interaction Insights into Carbon Utilization and Element Cycling Functions of Hydrothermarchaeota in Hydrothermal Sediment.</title>
        <authorList>
            <person name="Zhou Z."/>
            <person name="Liu Y."/>
            <person name="Xu W."/>
            <person name="Pan J."/>
            <person name="Luo Z.H."/>
            <person name="Li M."/>
        </authorList>
    </citation>
    <scope>NUCLEOTIDE SEQUENCE [LARGE SCALE GENOMIC DNA]</scope>
    <source>
        <strain evidence="5">SpSt-961</strain>
    </source>
</reference>
<dbReference type="InterPro" id="IPR001258">
    <property type="entry name" value="NHL_repeat"/>
</dbReference>
<feature type="repeat" description="NHL" evidence="2">
    <location>
        <begin position="3422"/>
        <end position="3461"/>
    </location>
</feature>
<dbReference type="SUPFAM" id="SSF101898">
    <property type="entry name" value="NHL repeat"/>
    <property type="match status" value="1"/>
</dbReference>
<feature type="repeat" description="NHL" evidence="2">
    <location>
        <begin position="3526"/>
        <end position="3566"/>
    </location>
</feature>
<feature type="compositionally biased region" description="Polar residues" evidence="3">
    <location>
        <begin position="937"/>
        <end position="952"/>
    </location>
</feature>
<dbReference type="PANTHER" id="PTHR24104:SF25">
    <property type="entry name" value="PROTEIN LIN-41"/>
    <property type="match status" value="1"/>
</dbReference>
<accession>A0A7V3VTY7</accession>
<feature type="region of interest" description="Disordered" evidence="3">
    <location>
        <begin position="934"/>
        <end position="991"/>
    </location>
</feature>
<name>A0A7V3VTY7_UNCW3</name>
<feature type="domain" description="FlgD/Vpr Ig-like" evidence="4">
    <location>
        <begin position="3658"/>
        <end position="3720"/>
    </location>
</feature>
<evidence type="ECO:0000256" key="3">
    <source>
        <dbReference type="SAM" id="MobiDB-lite"/>
    </source>
</evidence>
<dbReference type="GO" id="GO:0008270">
    <property type="term" value="F:zinc ion binding"/>
    <property type="evidence" value="ECO:0007669"/>
    <property type="project" value="UniProtKB-KW"/>
</dbReference>
<comment type="caution">
    <text evidence="5">The sequence shown here is derived from an EMBL/GenBank/DDBJ whole genome shotgun (WGS) entry which is preliminary data.</text>
</comment>
<feature type="region of interest" description="Disordered" evidence="3">
    <location>
        <begin position="1083"/>
        <end position="1115"/>
    </location>
</feature>
<feature type="compositionally biased region" description="Basic and acidic residues" evidence="3">
    <location>
        <begin position="3482"/>
        <end position="3503"/>
    </location>
</feature>
<sequence>MGGSSGDWGAPTRNREDWIPAESIKIGSTFDKFIHYYFYPYYAESLEIWYPNHTRLEVINFDWNNGSIDADSTWDVFPPYCDQPGQGWELRQRIKEVLEEYYGQNWQSDTSAKVIIVAHSMGCATSREVIREEPSLANHIKKFVLLDGANNGSYAADASYIVVPALAIAAIYAPTVWGTWILAAGSAATFFVPLITMNAYHDATWDLRSFITLGFIPQLNEATQTPPPGVEWACLVGRDPWPAGVVGTTMGAIGAAIIWAGDWVLGGVVIASGITLEWWNHNSDLVIQTSSQDIVRQACPNYQRELIEDDCLKHANALKKWEYIRDFLEPPLAVYLDSVYTEEGVIPITGETDTVGARITKIVGKVDDYFLAQNNLKVVVNYEHTFDINWPNNLGYDRNKFRTPNISSAVHFQWNHFDFISKNVSGDSTIESYDVYVALGPGVQPLNPPLKTCYGRIDTTITIKVNFYGDTPLDTVAIFVAPPDSDFKLIAQETSPSLPETLEMDYELRYEGEYHIKARAVSNIGQEGCAVYPFWVDTTAPTLLVYEPKAEDSLVYSPLVIDSMPISIHFNDNLQETFKQPKDKAIHIQIAKVLPETVILIWDTVVVDCYYKVEKRFFWGFNNHQGDGKYRVIAQISDIAGNEASDTSYFYIDTTPPEITVLQSLSPNPFTYDDPCMTFIFTTSEWTEISLKYVNLNDTTKVYERSLLFPYWDIDTNGVRDTLYIVESENWYGGYLPDGHYRAQAWAKDKAGNRIEIDDFVIEDSLIVDKTRPIIKDCYCQPFVVKRDSAYTTLYFEQNESEDVVENRKGLTAKVYLDTIFICSTTKIDYDSTFDVSALANGPHTFRIESQDWVGNKSFYSAQFVIGSLGSEITYPAEGDSNLSGIIVIKGWASDPNLENSEPFSRYELWYKRKPEIPKGEGDLKGQDKAIEAKKFQNPNHKSQTNSKSEIPNNERETDEILKRVQNDKRETDEIASPRVSSELAMTESEGAEGWQSVGIWVPEGYREPGGPQNRSIKEVVINSTIGYWDVRSLVPGDYILRLTTYEKGTESLSVVYRNVKVKGGLGGEISVDTVILSIKRGEKAQEGEENGKTGRRGDTETWRQKEDRTSAVSPEGQDVVPVPIVFHPLENETLLIDYEISKACGNVNLEIFNPRNKKVFGDYVDNVVPYRGIPESLNKEGYYFYCAQRSVDDDAEGRGMKNEIATPAYSGLAMTKGWGEGIDTFWCKWLDLDTTDWTGWSGTIEGIDGSYIEVIDSIGSIYFNIFGNKLEFSGMGNQLLSGFSFRTDNKEMRLTFKKNGVLVSKEEIFFGKSKVKSYDNPIIIKEKKPFRWDGITEWGSYAGSGLYRIKISAEGLNNQGYAQKEKTVEVITPFEIDSLWVIPTEFYPSYDTILNLVTLYYRLIQDGYVRIEVLKDNQPIIQLCDGTYAKGIWTHQITWDGRYGSNIAEPDTYHFKITAINLDSTTTIEGISPPFYGLEPVLVDSLVFSIPHRYFRGIVGDSVYDGLGEFSFRAISTGEYYPPQSYKYLLEAKGYKKRPFDWQTIVSGHGVWTQKCIGKYIFAADTSIEQTSYFTPNYPYSQDGRYKIVVHKSTVGGAWGGIIRCSDNDTLAWLATGTLSGTDSVKGWLSLSHQTYKIFVHADAPQWNNAWIACTVWYNINNKDKWKTQTTSGYDTILGNQGAPEQIAFINVMPFQDSFPEADSVTHHYTLKFWIDNTYGSDTSSSISGHTMQVSKNGVSLKLPVATSDKGKLTAWADSTNSYCRWDTSCIRTGNLYSDGENYQIDSTRISDIIEIPADVDPTTVQYTANKIAGSPYANVSIQIVNTVPYVIANVANWNSIWNAGLDTKMKDSYLRGIPPSVFTHQFDVDGLRDSSATYCKYYYPGSWGKDTTIEAKWKVNGWIYEALAVFNEITNDTTTSFRSISGDPNEISYYNFYWDNPYLGGQSSIDIVNGNAYIQVLNYPGYDKRWNIVRIDSLGDTTLVADNISDVGDAYQPIPVSGYFNFYKQIADSNIVSISPGQDTIDRFSLIFPSLPDSLDTLSLEGGFSYYSEVNGTTDIDSGSLGEERVISTEGITFRFISDSIHISAQENWKSDLFWNRGDSSNPWLKVDNWQTYVTYPDGDTNRDLSLGTSWTGGFGQNVNDWFKPKLNKISGIEQPKKWIEIDGICPTYYKMLYWDSEKIGYITKDMMAPRNNFGPLAFWDVSTVYGNVTLILQHFSDSLDTNPDSIKIAKVKIGQPAGPNFVSQTVHSPYWRAQLNFTQNSFSQDTIAGIMPVSIRNCGLGGNVPYFGQPINPTVWLRPKGAKFPQISQRPTLTYRFNAFELDTFDIDTTHLTFYAVSDEGDLIEFPFSHTYDGNIFLITLAPNWFPGDTTHSIFAVLDTALTVKGKPKIEKAIVEAGKKVKLIGKANPNQHLFAIATDPADDIYDVAELLGAGQFKALGGNLGQKGDTIDSISFYTDSLGNYSVELQILTGMNKIFVFDGRVKDYMKTRSGTLSWPTGVKTNCAVAYTFVELDTIPHLEIVGERNPVIDHIFDTERIRVLVDKPANVYYSRYDLQGQLDESQVFAVEPYETLSIWWDGKDRYGNYAGNGQWWYRVYAKDNFGRVSNEEQGYFLVARGVPIEIVSPLNNSKNAGIVNLKAEITNGGDYPVSWKFYNQFWGDIGTQPHPGIDFPWDTRQVYDGRSVLITATSVDPLGNLGSDTISIMIDNTPPEIILTKGIPSYGKYIRWQTQLTLTSIDTLAGVLSSRYKIDTGNWNDFFNSVEFNLSGYAQGAHTLYTEAKDSLQNLRERTFEIFIDEMAPLIGFEVGQPSNYYNGIWYLSSQTPINLWGKDSLYQNDGAGIGLVKYSIDNGPWQTEDDSVATIYLTGDGWHKVLYKTVDRVANASPVKIDSFYVDNYPPVTEIHIGEPKYGDEPTYITSNTQIWFTATDSGVGVWYTQYAIGDTLHWITYEEPFTIIGIPDGLYKIFYRSVDYAGNIEQAKEKLIYLDNTPPEIIIEIGEPKYGEEPVYLRKFTEIKITVSDAGCGVDSARYKIEPGDWNYFVEFVQFDLQAYEEGLHNFFTFAIDHLGNNQEILKILAIDETPPNTDLTIGEPQFPLPGDSVLITSQTPLDLLAYDIWSNGVASGVDHLAYRFTYWGQLKAIEGNLGQLKAIEEIDKKEKDGIASPAKKISGLTMTGGGYEWVIIPDSVASLRCEGPDGWYLFEYFAQDHVENREEINTKNLVLDNTPPEGMIISPLDSTLINRTIKIIGTATDPHFALYQVYYGIGWSPNQWILIKESNTPVIEGVLAEWNTDLLQDGRYTVRLVVKDLVNNQTEDRILLIVGEPQYSFEITGFNKCEGVAVDEAGYIYVADRNSNPIQEHNRIAKFDPYGNLVLNIFDVRKPNGVDVDDYGNIYASEWAGDCITKFSPTGESLMTILGFNKPNGVAVDNLQQIYIADQNNNRIVRTDKDGNFNLIITGLGHPEGVDAGETETRRLGDKENGRQGEKGDQGTKRGYKIYTTDTDSGRVKVFDESGNLILEFGEGLNQPADVEVDSRGYIWVVDRNNNRILCYDFFGNRLLDFGTIGSGPGEFNKPEGVAVSEIPGGVIKEVFVADRNNDRVCKFIIPYLIEPEASIMKVSLASPGLEITEAVAYPSPFDPNKGLCRIRVVLTAEADVKLTIYTIAGKVVYRDEIFSGSGIVEFVWDGRNDIGEMVNNGVYGFLIQARNGNEVKERAGKFIVMKNR</sequence>
<dbReference type="Pfam" id="PF01436">
    <property type="entry name" value="NHL"/>
    <property type="match status" value="2"/>
</dbReference>
<proteinExistence type="predicted"/>
<evidence type="ECO:0000313" key="5">
    <source>
        <dbReference type="EMBL" id="HGE78088.1"/>
    </source>
</evidence>
<dbReference type="Pfam" id="PF13860">
    <property type="entry name" value="FlgD_ig"/>
    <property type="match status" value="1"/>
</dbReference>
<dbReference type="EMBL" id="DTOZ01000093">
    <property type="protein sequence ID" value="HGE78088.1"/>
    <property type="molecule type" value="Genomic_DNA"/>
</dbReference>
<dbReference type="PANTHER" id="PTHR24104">
    <property type="entry name" value="E3 UBIQUITIN-PROTEIN LIGASE NHLRC1-RELATED"/>
    <property type="match status" value="1"/>
</dbReference>